<evidence type="ECO:0000313" key="9">
    <source>
        <dbReference type="EMBL" id="TFL02525.1"/>
    </source>
</evidence>
<dbReference type="Gene3D" id="2.10.110.10">
    <property type="entry name" value="Cysteine Rich Protein"/>
    <property type="match status" value="2"/>
</dbReference>
<feature type="domain" description="Rho-GAP" evidence="8">
    <location>
        <begin position="1345"/>
        <end position="1540"/>
    </location>
</feature>
<feature type="region of interest" description="Disordered" evidence="5">
    <location>
        <begin position="1150"/>
        <end position="1240"/>
    </location>
</feature>
<feature type="compositionally biased region" description="Polar residues" evidence="5">
    <location>
        <begin position="540"/>
        <end position="558"/>
    </location>
</feature>
<feature type="compositionally biased region" description="Low complexity" evidence="5">
    <location>
        <begin position="311"/>
        <end position="342"/>
    </location>
</feature>
<dbReference type="SUPFAM" id="SSF48350">
    <property type="entry name" value="GTPase activation domain, GAP"/>
    <property type="match status" value="1"/>
</dbReference>
<dbReference type="GO" id="GO:0046872">
    <property type="term" value="F:metal ion binding"/>
    <property type="evidence" value="ECO:0007669"/>
    <property type="project" value="UniProtKB-KW"/>
</dbReference>
<dbReference type="InterPro" id="IPR008936">
    <property type="entry name" value="Rho_GTPase_activation_prot"/>
</dbReference>
<gene>
    <name evidence="9" type="ORF">BDV98DRAFT_528221</name>
</gene>
<feature type="domain" description="LIM zinc-binding" evidence="6">
    <location>
        <begin position="98"/>
        <end position="157"/>
    </location>
</feature>
<dbReference type="InterPro" id="IPR051854">
    <property type="entry name" value="Rho-type_GAP"/>
</dbReference>
<feature type="compositionally biased region" description="Low complexity" evidence="5">
    <location>
        <begin position="384"/>
        <end position="396"/>
    </location>
</feature>
<protein>
    <recommendedName>
        <fullName evidence="11">RhoGAP-domain-containing protein</fullName>
    </recommendedName>
</protein>
<dbReference type="Pfam" id="PF00130">
    <property type="entry name" value="C1_1"/>
    <property type="match status" value="1"/>
</dbReference>
<dbReference type="PROSITE" id="PS50023">
    <property type="entry name" value="LIM_DOMAIN_2"/>
    <property type="match status" value="1"/>
</dbReference>
<evidence type="ECO:0008006" key="11">
    <source>
        <dbReference type="Google" id="ProtNLM"/>
    </source>
</evidence>
<dbReference type="CDD" id="cd09394">
    <property type="entry name" value="LIM1_Rga"/>
    <property type="match status" value="1"/>
</dbReference>
<feature type="region of interest" description="Disordered" evidence="5">
    <location>
        <begin position="676"/>
        <end position="748"/>
    </location>
</feature>
<feature type="compositionally biased region" description="Low complexity" evidence="5">
    <location>
        <begin position="600"/>
        <end position="616"/>
    </location>
</feature>
<dbReference type="Pfam" id="PF00412">
    <property type="entry name" value="LIM"/>
    <property type="match status" value="2"/>
</dbReference>
<keyword evidence="1" id="KW-0343">GTPase activation</keyword>
<dbReference type="GO" id="GO:0005096">
    <property type="term" value="F:GTPase activator activity"/>
    <property type="evidence" value="ECO:0007669"/>
    <property type="project" value="UniProtKB-KW"/>
</dbReference>
<feature type="domain" description="Phorbol-ester/DAG-type" evidence="7">
    <location>
        <begin position="1278"/>
        <end position="1325"/>
    </location>
</feature>
<evidence type="ECO:0000256" key="5">
    <source>
        <dbReference type="SAM" id="MobiDB-lite"/>
    </source>
</evidence>
<dbReference type="FunFam" id="1.10.555.10:FF:000043">
    <property type="entry name" value="Rho GTPase activator Rga"/>
    <property type="match status" value="1"/>
</dbReference>
<reference evidence="9 10" key="1">
    <citation type="journal article" date="2019" name="Nat. Ecol. Evol.">
        <title>Megaphylogeny resolves global patterns of mushroom evolution.</title>
        <authorList>
            <person name="Varga T."/>
            <person name="Krizsan K."/>
            <person name="Foldi C."/>
            <person name="Dima B."/>
            <person name="Sanchez-Garcia M."/>
            <person name="Sanchez-Ramirez S."/>
            <person name="Szollosi G.J."/>
            <person name="Szarkandi J.G."/>
            <person name="Papp V."/>
            <person name="Albert L."/>
            <person name="Andreopoulos W."/>
            <person name="Angelini C."/>
            <person name="Antonin V."/>
            <person name="Barry K.W."/>
            <person name="Bougher N.L."/>
            <person name="Buchanan P."/>
            <person name="Buyck B."/>
            <person name="Bense V."/>
            <person name="Catcheside P."/>
            <person name="Chovatia M."/>
            <person name="Cooper J."/>
            <person name="Damon W."/>
            <person name="Desjardin D."/>
            <person name="Finy P."/>
            <person name="Geml J."/>
            <person name="Haridas S."/>
            <person name="Hughes K."/>
            <person name="Justo A."/>
            <person name="Karasinski D."/>
            <person name="Kautmanova I."/>
            <person name="Kiss B."/>
            <person name="Kocsube S."/>
            <person name="Kotiranta H."/>
            <person name="LaButti K.M."/>
            <person name="Lechner B.E."/>
            <person name="Liimatainen K."/>
            <person name="Lipzen A."/>
            <person name="Lukacs Z."/>
            <person name="Mihaltcheva S."/>
            <person name="Morgado L.N."/>
            <person name="Niskanen T."/>
            <person name="Noordeloos M.E."/>
            <person name="Ohm R.A."/>
            <person name="Ortiz-Santana B."/>
            <person name="Ovrebo C."/>
            <person name="Racz N."/>
            <person name="Riley R."/>
            <person name="Savchenko A."/>
            <person name="Shiryaev A."/>
            <person name="Soop K."/>
            <person name="Spirin V."/>
            <person name="Szebenyi C."/>
            <person name="Tomsovsky M."/>
            <person name="Tulloss R.E."/>
            <person name="Uehling J."/>
            <person name="Grigoriev I.V."/>
            <person name="Vagvolgyi C."/>
            <person name="Papp T."/>
            <person name="Martin F.M."/>
            <person name="Miettinen O."/>
            <person name="Hibbett D.S."/>
            <person name="Nagy L.G."/>
        </authorList>
    </citation>
    <scope>NUCLEOTIDE SEQUENCE [LARGE SCALE GENOMIC DNA]</scope>
    <source>
        <strain evidence="9 10">CBS 309.79</strain>
    </source>
</reference>
<dbReference type="SMART" id="SM00109">
    <property type="entry name" value="C1"/>
    <property type="match status" value="1"/>
</dbReference>
<feature type="compositionally biased region" description="Polar residues" evidence="5">
    <location>
        <begin position="1169"/>
        <end position="1193"/>
    </location>
</feature>
<evidence type="ECO:0000256" key="3">
    <source>
        <dbReference type="ARBA" id="ARBA00022833"/>
    </source>
</evidence>
<keyword evidence="3 4" id="KW-0862">Zinc</keyword>
<evidence type="ECO:0000259" key="6">
    <source>
        <dbReference type="PROSITE" id="PS50023"/>
    </source>
</evidence>
<dbReference type="Proteomes" id="UP000305067">
    <property type="component" value="Unassembled WGS sequence"/>
</dbReference>
<dbReference type="PROSITE" id="PS50238">
    <property type="entry name" value="RHOGAP"/>
    <property type="match status" value="1"/>
</dbReference>
<feature type="compositionally biased region" description="Gly residues" evidence="5">
    <location>
        <begin position="366"/>
        <end position="383"/>
    </location>
</feature>
<dbReference type="SUPFAM" id="SSF57889">
    <property type="entry name" value="Cysteine-rich domain"/>
    <property type="match status" value="1"/>
</dbReference>
<evidence type="ECO:0000256" key="2">
    <source>
        <dbReference type="ARBA" id="ARBA00022723"/>
    </source>
</evidence>
<dbReference type="InterPro" id="IPR002219">
    <property type="entry name" value="PKC_DAG/PE"/>
</dbReference>
<feature type="compositionally biased region" description="Polar residues" evidence="5">
    <location>
        <begin position="249"/>
        <end position="259"/>
    </location>
</feature>
<feature type="region of interest" description="Disordered" evidence="5">
    <location>
        <begin position="161"/>
        <end position="636"/>
    </location>
</feature>
<name>A0A5C3QKI1_9AGAR</name>
<keyword evidence="10" id="KW-1185">Reference proteome</keyword>
<feature type="compositionally biased region" description="Polar residues" evidence="5">
    <location>
        <begin position="450"/>
        <end position="466"/>
    </location>
</feature>
<dbReference type="CDD" id="cd00159">
    <property type="entry name" value="RhoGAP"/>
    <property type="match status" value="1"/>
</dbReference>
<dbReference type="Gene3D" id="1.10.555.10">
    <property type="entry name" value="Rho GTPase activation protein"/>
    <property type="match status" value="1"/>
</dbReference>
<dbReference type="EMBL" id="ML178822">
    <property type="protein sequence ID" value="TFL02525.1"/>
    <property type="molecule type" value="Genomic_DNA"/>
</dbReference>
<feature type="compositionally biased region" description="Low complexity" evidence="5">
    <location>
        <begin position="794"/>
        <end position="814"/>
    </location>
</feature>
<organism evidence="9 10">
    <name type="scientific">Pterulicium gracile</name>
    <dbReference type="NCBI Taxonomy" id="1884261"/>
    <lineage>
        <taxon>Eukaryota</taxon>
        <taxon>Fungi</taxon>
        <taxon>Dikarya</taxon>
        <taxon>Basidiomycota</taxon>
        <taxon>Agaricomycotina</taxon>
        <taxon>Agaricomycetes</taxon>
        <taxon>Agaricomycetidae</taxon>
        <taxon>Agaricales</taxon>
        <taxon>Pleurotineae</taxon>
        <taxon>Pterulaceae</taxon>
        <taxon>Pterulicium</taxon>
    </lineage>
</organism>
<keyword evidence="4" id="KW-0440">LIM domain</keyword>
<dbReference type="InterPro" id="IPR046349">
    <property type="entry name" value="C1-like_sf"/>
</dbReference>
<dbReference type="PANTHER" id="PTHR46075">
    <property type="entry name" value="CHIMERIN FAMILY MEMBER"/>
    <property type="match status" value="1"/>
</dbReference>
<dbReference type="CDD" id="cd09395">
    <property type="entry name" value="LIM2_Rga"/>
    <property type="match status" value="1"/>
</dbReference>
<sequence>MLAAQSVAASRSQVPLREHSHLDLHGADSQSSVGMEDTLCPGCKKSAVNENGGLVVAFGQSFFHVDCFKCAKCGDQVTADTNLLLLSDGSPICANCSYSCNVCGEPILDEAIMTGDDSYHAYCFKCKVCKNRIDDLVFAKTKQGIYCMNCHNDRMIKVRKHAQKKAERERAGAAASGSSRTRDTQARDYHRDANSEGRNLDEFGARSHQPPAPYGDEFTSSTSNSRPRTKPPPLIRSTSSQPSPPPSRNAGQPPQTSFSPHPASPPPVGSSADRRPPQAGRSMSERQHQQHTVPIIHQSPSTSAFPSPPNSDLSYQSSQLSQSSSLQPPFSTSGSLSPGTTSRAAKRGSINPGLALAPNFLEQLANGGGSSGVGVGQPSGNGGRASPTISPRSASSPSPPTSGGGITGRDSPRGAPSPLRENFPSRPSYDSGSRPGSARKPGDGSGWPNHLQSEQGSGTRLRTVSVDTYALERDAASGYSSSSGTMMPHQQHLQKHGVSTSASATNLRGHGSFEKSRPGSGSSVNGYGYPKGEERRGASDVSTSSGYGNDSEAGNTTLKGDERPPALPPKDAQGRPTRSGSTPLSQSSQSQLRNRPRPPSLQSPGSSSGQAAADTTSDLDLDDLGESPVEQVSRTTYIAPALPPIRLSLNPDEFTSLLQAVGGLPPLKALEMLAEAAEAENGPGNGTWGKSSPAADSVPQTPPPTAKTLLDPSADGAKTPTAAVLNKPSGVPRPASPESGVASGRASPSSLAYADNATIINGYGGLQASSNRSSAHHDEGEMESMPSYSDTLVSGSRSSLASDSMGSMAASGESVQSETDTLAGSRGKDGVQGRAWLQNHSHIHHQKQFSVGSNISMVDVGEEEEEESLRDGPNGYSHTNEYPGTPTARITVAEPGSDVGKALPPTMPMPDTNELVMRRLREALADANERGNQQLKLDRGFLEAIVRQLEARSAQVAEMKGSLDGFRRASQSYQDGVAVAQVEFDAEVRARRDAEAEVKRLRVLLSEQAARLTMLSGETRRLEAKRISEKTIHDNLAGLEQEMSRLKVQRDLTIAEVEELTATKGTPNAEPVGGQDQKLSRSLTTRLDKLKQQYHSELTPLKQQRDILVRELSELKTIRDTFLEETTVLSERNEALAQLNTVYARRVESLPDAHKQQQHQQSHRPLQEKPSTSFDKTRTQQHSLYQSNPSVTNLDHDGSNGGFLKAPRADAVDLTPSKSKFKWPGSRQRDASNPGGTNPVNISTPVAIPPAQMQMPVPVPAMPEKVASHGQSGTPTMGHTFQQVSVLRFTRCDHCGEKLWGSQLKCSVCNISIHVRCCNHVSPSCQKPTIAREDPGVMPPSMFGRDLIEQVHADANGGDRTIPVIVEKCIDAVEALALDYEGIYRKTGGSGQSRMITGLFERGDYDSINLLDTDRFNDICSVTSVLKNYFRSLPVPLLTFDLHEQFMTAVELRDPALKSKTMSELVEAMPKEHYDTVKMLMLHLNHVCQQSEVNLMNGRNLGLVFGPTLMRSKDPAAEYGDMAGKALSVEWLIENAPTLFGT</sequence>
<dbReference type="SMART" id="SM00324">
    <property type="entry name" value="RhoGAP"/>
    <property type="match status" value="1"/>
</dbReference>
<dbReference type="STRING" id="1884261.A0A5C3QKI1"/>
<proteinExistence type="predicted"/>
<dbReference type="Pfam" id="PF00620">
    <property type="entry name" value="RhoGAP"/>
    <property type="match status" value="1"/>
</dbReference>
<dbReference type="PROSITE" id="PS00478">
    <property type="entry name" value="LIM_DOMAIN_1"/>
    <property type="match status" value="2"/>
</dbReference>
<feature type="compositionally biased region" description="Polar residues" evidence="5">
    <location>
        <begin position="497"/>
        <end position="506"/>
    </location>
</feature>
<dbReference type="PROSITE" id="PS50081">
    <property type="entry name" value="ZF_DAG_PE_2"/>
    <property type="match status" value="1"/>
</dbReference>
<dbReference type="PROSITE" id="PS00479">
    <property type="entry name" value="ZF_DAG_PE_1"/>
    <property type="match status" value="1"/>
</dbReference>
<keyword evidence="2 4" id="KW-0479">Metal-binding</keyword>
<dbReference type="GO" id="GO:0007165">
    <property type="term" value="P:signal transduction"/>
    <property type="evidence" value="ECO:0007669"/>
    <property type="project" value="InterPro"/>
</dbReference>
<accession>A0A5C3QKI1</accession>
<dbReference type="OrthoDB" id="79452at2759"/>
<feature type="compositionally biased region" description="Basic and acidic residues" evidence="5">
    <location>
        <begin position="180"/>
        <end position="205"/>
    </location>
</feature>
<evidence type="ECO:0000313" key="10">
    <source>
        <dbReference type="Proteomes" id="UP000305067"/>
    </source>
</evidence>
<dbReference type="InterPro" id="IPR001781">
    <property type="entry name" value="Znf_LIM"/>
</dbReference>
<evidence type="ECO:0000256" key="1">
    <source>
        <dbReference type="ARBA" id="ARBA00022468"/>
    </source>
</evidence>
<evidence type="ECO:0000259" key="8">
    <source>
        <dbReference type="PROSITE" id="PS50238"/>
    </source>
</evidence>
<dbReference type="PANTHER" id="PTHR46075:SF2">
    <property type="entry name" value="RHO GTPASE ACTIVATING PROTEIN AT 5A, ISOFORM A"/>
    <property type="match status" value="1"/>
</dbReference>
<dbReference type="SMART" id="SM00132">
    <property type="entry name" value="LIM"/>
    <property type="match status" value="2"/>
</dbReference>
<evidence type="ECO:0000256" key="4">
    <source>
        <dbReference type="PROSITE-ProRule" id="PRU00125"/>
    </source>
</evidence>
<evidence type="ECO:0000259" key="7">
    <source>
        <dbReference type="PROSITE" id="PS50081"/>
    </source>
</evidence>
<feature type="region of interest" description="Disordered" evidence="5">
    <location>
        <begin position="768"/>
        <end position="830"/>
    </location>
</feature>
<dbReference type="Gene3D" id="3.30.60.20">
    <property type="match status" value="1"/>
</dbReference>
<feature type="region of interest" description="Disordered" evidence="5">
    <location>
        <begin position="864"/>
        <end position="887"/>
    </location>
</feature>
<dbReference type="InterPro" id="IPR000198">
    <property type="entry name" value="RhoGAP_dom"/>
</dbReference>
<feature type="compositionally biased region" description="Low complexity" evidence="5">
    <location>
        <begin position="578"/>
        <end position="593"/>
    </location>
</feature>